<dbReference type="AlphaFoldDB" id="A0AAV9XTA6"/>
<dbReference type="InterPro" id="IPR003169">
    <property type="entry name" value="GYF"/>
</dbReference>
<dbReference type="Gene3D" id="3.30.710.10">
    <property type="entry name" value="Potassium Channel Kv1.1, Chain A"/>
    <property type="match status" value="1"/>
</dbReference>
<evidence type="ECO:0000259" key="1">
    <source>
        <dbReference type="PROSITE" id="PS50829"/>
    </source>
</evidence>
<gene>
    <name evidence="2" type="ORF">RS030_81335</name>
</gene>
<name>A0AAV9XTA6_9CRYT</name>
<dbReference type="Gene3D" id="3.30.1490.40">
    <property type="match status" value="1"/>
</dbReference>
<proteinExistence type="predicted"/>
<keyword evidence="3" id="KW-1185">Reference proteome</keyword>
<dbReference type="InterPro" id="IPR035445">
    <property type="entry name" value="GYF-like_dom_sf"/>
</dbReference>
<dbReference type="PROSITE" id="PS50829">
    <property type="entry name" value="GYF"/>
    <property type="match status" value="1"/>
</dbReference>
<feature type="domain" description="GYF" evidence="1">
    <location>
        <begin position="19"/>
        <end position="71"/>
    </location>
</feature>
<organism evidence="2 3">
    <name type="scientific">Cryptosporidium xiaoi</name>
    <dbReference type="NCBI Taxonomy" id="659607"/>
    <lineage>
        <taxon>Eukaryota</taxon>
        <taxon>Sar</taxon>
        <taxon>Alveolata</taxon>
        <taxon>Apicomplexa</taxon>
        <taxon>Conoidasida</taxon>
        <taxon>Coccidia</taxon>
        <taxon>Eucoccidiorida</taxon>
        <taxon>Eimeriorina</taxon>
        <taxon>Cryptosporidiidae</taxon>
        <taxon>Cryptosporidium</taxon>
    </lineage>
</organism>
<reference evidence="2 3" key="1">
    <citation type="submission" date="2023-10" db="EMBL/GenBank/DDBJ databases">
        <title>Comparative genomics analysis reveals potential genetic determinants of host preference in Cryptosporidium xiaoi.</title>
        <authorList>
            <person name="Xiao L."/>
            <person name="Li J."/>
        </authorList>
    </citation>
    <scope>NUCLEOTIDE SEQUENCE [LARGE SCALE GENOMIC DNA]</scope>
    <source>
        <strain evidence="2 3">52996</strain>
    </source>
</reference>
<dbReference type="SUPFAM" id="SSF55277">
    <property type="entry name" value="GYF domain"/>
    <property type="match status" value="1"/>
</dbReference>
<dbReference type="InterPro" id="IPR011333">
    <property type="entry name" value="SKP1/BTB/POZ_sf"/>
</dbReference>
<sequence>MQLNLRNRNKKDNRNRKKNSQYCFVDEIGVEQGPFSSNEIINWIRDGYFNGKGDLLFRNLTSSPAERLTLEQILPELLNEVELNFSEKLSPKKTTIIKKNNHGSIELKDITLVDDQIPLLEENDDQHKDLIVIVKPSVKANEIQKQMLKTRSNLSALFIDKTNTLNSKLIGNEVGLNDNKNESSSYFEKYVEQFYRADDFEYDNSFIFSPILKINVHSSILATSSPLLKKSMKTLFEEHFRLRERVSAGNCTYEEREQSLVNPVLTIESDCPIAIQAIVRYLYGHTSEILSMNKLLLVSMWKESKRFMWKKLEDELLLHLFSSKLNIVDLVEIAAAAAILKLPKLVDEIVTMIASCASYILQGPYLALNVDAYLKLLSSNYVMMDELQLFFATQQFIQQKEKEIGIWADNNGDSKCDKEIIIYKHIKYDQMSPEELNLIRTTKLDSLILDAALKKLTGTEIEGRLRPWLPNSEYKVKYRDGEYPVTLIKTGRSNGSDSNLFQTRWAWTIGDSRLISEMTFAFQISKSLRGKLRLGVCCTGKPVITETQNIRISKVFYYDFFEKEFLSAFLGSNVFQCTSRIKSSDVRKSNIKFRNLEYLNRGSFKNTCNTTRDSKKLTEILPHNPEENNEEIFVGRIRSGQMYHLVVSIHDYSITIKIENIGTGAYIENCYDHGFLVERLEVSRKPYIETKLFVEMLDSGDSLTIPSFLSAARKQRTMRSN</sequence>
<comment type="caution">
    <text evidence="2">The sequence shown here is derived from an EMBL/GenBank/DDBJ whole genome shotgun (WGS) entry which is preliminary data.</text>
</comment>
<dbReference type="Proteomes" id="UP001311799">
    <property type="component" value="Unassembled WGS sequence"/>
</dbReference>
<accession>A0AAV9XTA6</accession>
<protein>
    <recommendedName>
        <fullName evidence="1">GYF domain-containing protein</fullName>
    </recommendedName>
</protein>
<evidence type="ECO:0000313" key="3">
    <source>
        <dbReference type="Proteomes" id="UP001311799"/>
    </source>
</evidence>
<dbReference type="EMBL" id="JAWDEY010000036">
    <property type="protein sequence ID" value="KAK6587921.1"/>
    <property type="molecule type" value="Genomic_DNA"/>
</dbReference>
<evidence type="ECO:0000313" key="2">
    <source>
        <dbReference type="EMBL" id="KAK6587921.1"/>
    </source>
</evidence>